<evidence type="ECO:0000256" key="9">
    <source>
        <dbReference type="ARBA" id="ARBA00025611"/>
    </source>
</evidence>
<evidence type="ECO:0000256" key="3">
    <source>
        <dbReference type="ARBA" id="ARBA00012417"/>
    </source>
</evidence>
<proteinExistence type="inferred from homology"/>
<evidence type="ECO:0000313" key="13">
    <source>
        <dbReference type="Proteomes" id="UP001595279"/>
    </source>
</evidence>
<dbReference type="InterPro" id="IPR029460">
    <property type="entry name" value="DNAPol_HHH"/>
</dbReference>
<keyword evidence="6 12" id="KW-0548">Nucleotidyltransferase</keyword>
<evidence type="ECO:0000256" key="5">
    <source>
        <dbReference type="ARBA" id="ARBA00022679"/>
    </source>
</evidence>
<dbReference type="CDD" id="cd04485">
    <property type="entry name" value="DnaE_OBF"/>
    <property type="match status" value="1"/>
</dbReference>
<dbReference type="Gene3D" id="1.10.150.870">
    <property type="match status" value="1"/>
</dbReference>
<reference evidence="13" key="1">
    <citation type="journal article" date="2019" name="Int. J. Syst. Evol. Microbiol.">
        <title>The Global Catalogue of Microorganisms (GCM) 10K type strain sequencing project: providing services to taxonomists for standard genome sequencing and annotation.</title>
        <authorList>
            <consortium name="The Broad Institute Genomics Platform"/>
            <consortium name="The Broad Institute Genome Sequencing Center for Infectious Disease"/>
            <person name="Wu L."/>
            <person name="Ma J."/>
        </authorList>
    </citation>
    <scope>NUCLEOTIDE SEQUENCE [LARGE SCALE GENOMIC DNA]</scope>
    <source>
        <strain evidence="13">KCTC 13128</strain>
    </source>
</reference>
<name>A0ABV7CUE9_9BACI</name>
<dbReference type="EMBL" id="JBHRSA010000031">
    <property type="protein sequence ID" value="MFC3040101.1"/>
    <property type="molecule type" value="Genomic_DNA"/>
</dbReference>
<dbReference type="Pfam" id="PF14579">
    <property type="entry name" value="HHH_6"/>
    <property type="match status" value="1"/>
</dbReference>
<evidence type="ECO:0000256" key="10">
    <source>
        <dbReference type="ARBA" id="ARBA00049244"/>
    </source>
</evidence>
<dbReference type="RefSeq" id="WP_390270835.1">
    <property type="nucleotide sequence ID" value="NZ_JBHRSA010000031.1"/>
</dbReference>
<evidence type="ECO:0000256" key="2">
    <source>
        <dbReference type="ARBA" id="ARBA00009496"/>
    </source>
</evidence>
<dbReference type="PANTHER" id="PTHR32294">
    <property type="entry name" value="DNA POLYMERASE III SUBUNIT ALPHA"/>
    <property type="match status" value="1"/>
</dbReference>
<dbReference type="Pfam" id="PF02811">
    <property type="entry name" value="PHP"/>
    <property type="match status" value="1"/>
</dbReference>
<dbReference type="Gene3D" id="1.10.10.1600">
    <property type="entry name" value="Bacterial DNA polymerase III alpha subunit, thumb domain"/>
    <property type="match status" value="1"/>
</dbReference>
<keyword evidence="8" id="KW-0239">DNA-directed DNA polymerase</keyword>
<dbReference type="InterPro" id="IPR011708">
    <property type="entry name" value="DNA_pol3_alpha_NTPase_dom"/>
</dbReference>
<organism evidence="12 13">
    <name type="scientific">Virgibacillus xinjiangensis</name>
    <dbReference type="NCBI Taxonomy" id="393090"/>
    <lineage>
        <taxon>Bacteria</taxon>
        <taxon>Bacillati</taxon>
        <taxon>Bacillota</taxon>
        <taxon>Bacilli</taxon>
        <taxon>Bacillales</taxon>
        <taxon>Bacillaceae</taxon>
        <taxon>Virgibacillus</taxon>
    </lineage>
</organism>
<dbReference type="Gene3D" id="3.20.20.140">
    <property type="entry name" value="Metal-dependent hydrolases"/>
    <property type="match status" value="1"/>
</dbReference>
<comment type="catalytic activity">
    <reaction evidence="10">
        <text>DNA(n) + a 2'-deoxyribonucleoside 5'-triphosphate = DNA(n+1) + diphosphate</text>
        <dbReference type="Rhea" id="RHEA:22508"/>
        <dbReference type="Rhea" id="RHEA-COMP:17339"/>
        <dbReference type="Rhea" id="RHEA-COMP:17340"/>
        <dbReference type="ChEBI" id="CHEBI:33019"/>
        <dbReference type="ChEBI" id="CHEBI:61560"/>
        <dbReference type="ChEBI" id="CHEBI:173112"/>
        <dbReference type="EC" id="2.7.7.7"/>
    </reaction>
</comment>
<comment type="subcellular location">
    <subcellularLocation>
        <location evidence="1">Cytoplasm</location>
    </subcellularLocation>
</comment>
<keyword evidence="13" id="KW-1185">Reference proteome</keyword>
<dbReference type="InterPro" id="IPR041931">
    <property type="entry name" value="DNA_pol3_alpha_thumb_dom"/>
</dbReference>
<evidence type="ECO:0000256" key="7">
    <source>
        <dbReference type="ARBA" id="ARBA00022705"/>
    </source>
</evidence>
<dbReference type="PANTHER" id="PTHR32294:SF0">
    <property type="entry name" value="DNA POLYMERASE III SUBUNIT ALPHA"/>
    <property type="match status" value="1"/>
</dbReference>
<dbReference type="InterPro" id="IPR004365">
    <property type="entry name" value="NA-bd_OB_tRNA"/>
</dbReference>
<accession>A0ABV7CUE9</accession>
<evidence type="ECO:0000256" key="1">
    <source>
        <dbReference type="ARBA" id="ARBA00004496"/>
    </source>
</evidence>
<dbReference type="InterPro" id="IPR004805">
    <property type="entry name" value="DnaE2/DnaE/PolC"/>
</dbReference>
<comment type="function">
    <text evidence="9">DNA polymerase III is a complex, multichain enzyme responsible for most of the replicative synthesis in bacteria. This DNA polymerase also exhibits 3' to 5' exonuclease activity. The alpha chain is the DNA polymerase.</text>
</comment>
<dbReference type="Pfam" id="PF17657">
    <property type="entry name" value="DNA_pol3_finger"/>
    <property type="match status" value="1"/>
</dbReference>
<dbReference type="Proteomes" id="UP001595279">
    <property type="component" value="Unassembled WGS sequence"/>
</dbReference>
<protein>
    <recommendedName>
        <fullName evidence="4">DNA polymerase III subunit alpha</fullName>
        <ecNumber evidence="3">2.7.7.7</ecNumber>
    </recommendedName>
</protein>
<dbReference type="SMART" id="SM00481">
    <property type="entry name" value="POLIIIAc"/>
    <property type="match status" value="1"/>
</dbReference>
<feature type="domain" description="Polymerase/histidinol phosphatase N-terminal" evidence="11">
    <location>
        <begin position="19"/>
        <end position="86"/>
    </location>
</feature>
<dbReference type="Pfam" id="PF01336">
    <property type="entry name" value="tRNA_anti-codon"/>
    <property type="match status" value="1"/>
</dbReference>
<evidence type="ECO:0000259" key="11">
    <source>
        <dbReference type="SMART" id="SM00481"/>
    </source>
</evidence>
<keyword evidence="5 12" id="KW-0808">Transferase</keyword>
<evidence type="ECO:0000256" key="8">
    <source>
        <dbReference type="ARBA" id="ARBA00022932"/>
    </source>
</evidence>
<evidence type="ECO:0000256" key="6">
    <source>
        <dbReference type="ARBA" id="ARBA00022695"/>
    </source>
</evidence>
<dbReference type="InterPro" id="IPR004013">
    <property type="entry name" value="PHP_dom"/>
</dbReference>
<dbReference type="SUPFAM" id="SSF89550">
    <property type="entry name" value="PHP domain-like"/>
    <property type="match status" value="1"/>
</dbReference>
<dbReference type="InterPro" id="IPR003141">
    <property type="entry name" value="Pol/His_phosphatase_N"/>
</dbReference>
<dbReference type="GO" id="GO:0003887">
    <property type="term" value="F:DNA-directed DNA polymerase activity"/>
    <property type="evidence" value="ECO:0007669"/>
    <property type="project" value="UniProtKB-EC"/>
</dbReference>
<dbReference type="EC" id="2.7.7.7" evidence="3"/>
<evidence type="ECO:0000313" key="12">
    <source>
        <dbReference type="EMBL" id="MFC3040101.1"/>
    </source>
</evidence>
<dbReference type="InterPro" id="IPR040982">
    <property type="entry name" value="DNA_pol3_finger"/>
</dbReference>
<dbReference type="NCBIfam" id="TIGR00594">
    <property type="entry name" value="polc"/>
    <property type="match status" value="1"/>
</dbReference>
<dbReference type="Pfam" id="PF07733">
    <property type="entry name" value="DNA_pol3_alpha"/>
    <property type="match status" value="1"/>
</dbReference>
<keyword evidence="7" id="KW-0235">DNA replication</keyword>
<gene>
    <name evidence="12" type="primary">dnaE</name>
    <name evidence="12" type="ORF">ACFOGI_07535</name>
</gene>
<comment type="similarity">
    <text evidence="2">Belongs to the DNA polymerase type-C family. DnaE subfamily.</text>
</comment>
<comment type="caution">
    <text evidence="12">The sequence shown here is derived from an EMBL/GenBank/DDBJ whole genome shotgun (WGS) entry which is preliminary data.</text>
</comment>
<sequence length="1135" mass="129303">MVDIMEDRDRKGGINMSYTHLQVHSGYSLLDSTIMMEELAQKAEDMGFDALAITDEQVLYGTIPFYKACRSRGIKPIIGMTVHVMLDEDDEPVRCILLAKNKEGYESLVKISSHIQQYSLDHIEWQTLETHTSNLICILPMLHDSLEILFRSGDSESVLSYLKTWESLVGQGDFYLGIQNHGLEEEQRMLPLVKEMWKEHAIPVTAIQDVRYLNPKDDMAFDCLQSVKSGDTWGGGRISPSSRQRYLKTAEEMEQLFPSWPEAIEQTRVIAEKCQVDFDFNQRRLPSFPLPDGEKAHRYLEDVCWERVKERYSPISQEITDRLLYELNVIQTMDFSDYFLIVSDFINYAKQQGILVGPGRGSAAGSLVAYVLGITDVDPMKYGLLFERFLNPERQTMPDIDIDFSDARRDEVIDYVRGKYGDEHVAQIITFGTFAARSLLRELFKTMEIDQQDADFVLKQVPVQSGKSLVETVRESSELKEYIKQSDKLKLLFAVAAVLEGLPRHISTHAAGVVISEQPLVDHVPLTAGSNGANLTQYPMNDLEELGLLKMDFLGLRNLTLLERVLASIKYTTGQDINMASIPVNDGNTFHMLQEGRTNGVFQLESQGMKQVLRRLKPTTFEDIVAVNALYRPGPMEFIPVYISRKNRVEEVVYPHPDLKEILENTYGVLIYQEQIMQIANKIAGFSLGQADILRRAVSKKQQAVMQDQKRAFIDGCLSNGYTQKVAEEIFAWIVRFSNYGFNRSHAVAYSKISYQLAYLKANYPANFYAELLSSFANQHDKAAAYIKELSEAGIDVLPPSINRSFGRFSVEGGAIRVGLMMIKGIGGQVIQEITANRKNEPYKNLFDFCLRVSLKIINRPVLEKLITAGAFDETWPNRASLLASVDQAIEQGELFKEFAGQSSLFQDRIELEEDYTDIEDFGQMRKLADEKELMGIYISSHPLKEHRKKLRESGYVSVSNAEKLLGRRQVKGAAVIQSIRTIRTKRGESMAFLTIGDESGDMEAVVFPELYRDAGRWLEEETLVLMMGKVESRNDRVQWLLSEILPFEEKNLQPEKSRRLFIKITGQSNEEALEEIKKKADSHPGSVPVIVHHQQSRQTYRLSSDYNLEPEYPCLKELRQFFGYENVVLQKEKS</sequence>
<dbReference type="NCBIfam" id="NF004226">
    <property type="entry name" value="PRK05673.1"/>
    <property type="match status" value="1"/>
</dbReference>
<dbReference type="InterPro" id="IPR016195">
    <property type="entry name" value="Pol/histidinol_Pase-like"/>
</dbReference>
<evidence type="ECO:0000256" key="4">
    <source>
        <dbReference type="ARBA" id="ARBA00019114"/>
    </source>
</evidence>